<gene>
    <name evidence="6" type="ORF">KC19_6G101400</name>
</gene>
<evidence type="ECO:0000256" key="2">
    <source>
        <dbReference type="ARBA" id="ARBA00022448"/>
    </source>
</evidence>
<dbReference type="GO" id="GO:0005829">
    <property type="term" value="C:cytosol"/>
    <property type="evidence" value="ECO:0007669"/>
    <property type="project" value="TreeGrafter"/>
</dbReference>
<name>A0A8T0HG37_CERPU</name>
<keyword evidence="7" id="KW-1185">Reference proteome</keyword>
<protein>
    <recommendedName>
        <fullName evidence="5">Importin N-terminal domain-containing protein</fullName>
    </recommendedName>
</protein>
<comment type="caution">
    <text evidence="6">The sequence shown here is derived from an EMBL/GenBank/DDBJ whole genome shotgun (WGS) entry which is preliminary data.</text>
</comment>
<evidence type="ECO:0000256" key="1">
    <source>
        <dbReference type="ARBA" id="ARBA00004123"/>
    </source>
</evidence>
<evidence type="ECO:0000256" key="3">
    <source>
        <dbReference type="ARBA" id="ARBA00023242"/>
    </source>
</evidence>
<dbReference type="GO" id="GO:0006611">
    <property type="term" value="P:protein export from nucleus"/>
    <property type="evidence" value="ECO:0007669"/>
    <property type="project" value="TreeGrafter"/>
</dbReference>
<dbReference type="AlphaFoldDB" id="A0A8T0HG37"/>
<evidence type="ECO:0000259" key="5">
    <source>
        <dbReference type="PROSITE" id="PS50166"/>
    </source>
</evidence>
<feature type="compositionally biased region" description="Low complexity" evidence="4">
    <location>
        <begin position="1022"/>
        <end position="1034"/>
    </location>
</feature>
<evidence type="ECO:0000256" key="4">
    <source>
        <dbReference type="SAM" id="MobiDB-lite"/>
    </source>
</evidence>
<sequence length="1142" mass="126372">MDHSSVWSDIRRLQKYREAKMEAMVAKELPTVAKDQIACWLSETAGSDEAGVQTATMHLEGAQTAPTFALCLLKLAAGGREKGIRVAAATYLKNFLKAHWSVEGVMSYDEKLEFRNQLVDELLRVDGLVLKLLAEAFRIVTVHDFAKQKTWPELVPALKVAVENIDMVNVSEASDMKTLNCLLGLQTITKPFQYFLNPTMAREPVPENLELITKELLVPLHGLFHELVQQVATSKAEGYSQHDSILLLLCKSIDLTLKSHMPSALLESIDMWFTDLLSLLDSVVLEEKTVTLEQEPRVKIWKRTLQICCSLVARHRLHVDKFLPSLTEAALAIAGQSAHAKNLNPMQQRVVSLGFDLVSNILQSEVGWKLIAPHFPNLLDKAIFPALMMNDKNLSEWVEEEDEYVQKNLPSNMDEATGWTEDLLIPRQSALNLLAIIAMAKGSPSVRRRKRSGTQAKRRRVGAKGKDKDALTRAGDILVMPYLSQFPLPADGADVRSDEVLRYYGVMIAYGGLQRYLKTQPAAKITMLLEKRVFPLYLMVAPSPYVLANANWMLGELANCLPEELCENVYTALLKALVAPNAGTTSWWPVRASAAAALACLLQDDYKPMQWLPLLQATIAGVRMHDEREESMALQLLATVAETGGESVAPHVPAITAVVQLETCKHIPPHPEPWPQVVELGFSAIAALAKAWETAEPDEDEDRGKIFLKWKLGCTTIASKYAELLQQAWLAPLQEGTLPVKPSPSCLSDASVLLAAILRHTQSLAEVVAMRIEPLLRVWANLVADWSAWEEREDESVFDSIDELIALQERCSIIQFSLTEITPPSAPQICQRSILDCVVTFLISAIESAYSAACWRACRNIHALLHATQFALEGELLMAILVPRFCEAAARRLQQLSSMTVPLAKPLILVIAVCFISLPEQVEKILCLEGDNTLEDGSCQGLLTFAEALAGLAESEADPGLSLESELKISVIGLQKILVHIINKDLLQNQKAFTVAHHCMRSLLESMVDLKDIMESSESDRSGSSSSSNSDSGSGSSGEDDSMNETGSDVSDAAHEETEEEFLERYAQTARDLQAEACEEAEDGQDEDGHELALGVLGLVDFEKEVLTFLKEHGKKLSSKQAFSRILLARFRDQYPKTRGYL</sequence>
<dbReference type="GO" id="GO:0005635">
    <property type="term" value="C:nuclear envelope"/>
    <property type="evidence" value="ECO:0007669"/>
    <property type="project" value="TreeGrafter"/>
</dbReference>
<evidence type="ECO:0000313" key="6">
    <source>
        <dbReference type="EMBL" id="KAG0569597.1"/>
    </source>
</evidence>
<accession>A0A8T0HG37</accession>
<dbReference type="GO" id="GO:0005049">
    <property type="term" value="F:nuclear export signal receptor activity"/>
    <property type="evidence" value="ECO:0007669"/>
    <property type="project" value="TreeGrafter"/>
</dbReference>
<feature type="region of interest" description="Disordered" evidence="4">
    <location>
        <begin position="447"/>
        <end position="467"/>
    </location>
</feature>
<feature type="domain" description="Importin N-terminal" evidence="5">
    <location>
        <begin position="55"/>
        <end position="124"/>
    </location>
</feature>
<dbReference type="EMBL" id="CM026427">
    <property type="protein sequence ID" value="KAG0569597.1"/>
    <property type="molecule type" value="Genomic_DNA"/>
</dbReference>
<dbReference type="InterPro" id="IPR001494">
    <property type="entry name" value="Importin-beta_N"/>
</dbReference>
<proteinExistence type="predicted"/>
<dbReference type="SMART" id="SM00913">
    <property type="entry name" value="IBN_N"/>
    <property type="match status" value="1"/>
</dbReference>
<dbReference type="PANTHER" id="PTHR10997">
    <property type="entry name" value="IMPORTIN-7, 8, 11"/>
    <property type="match status" value="1"/>
</dbReference>
<keyword evidence="2" id="KW-0813">Transport</keyword>
<dbReference type="GO" id="GO:0031267">
    <property type="term" value="F:small GTPase binding"/>
    <property type="evidence" value="ECO:0007669"/>
    <property type="project" value="InterPro"/>
</dbReference>
<dbReference type="Pfam" id="PF03810">
    <property type="entry name" value="IBN_N"/>
    <property type="match status" value="1"/>
</dbReference>
<dbReference type="PANTHER" id="PTHR10997:SF29">
    <property type="entry name" value="ARM REPEAT SUPERFAMILY PROTEIN"/>
    <property type="match status" value="1"/>
</dbReference>
<reference evidence="6 7" key="1">
    <citation type="submission" date="2020-06" db="EMBL/GenBank/DDBJ databases">
        <title>WGS assembly of Ceratodon purpureus strain R40.</title>
        <authorList>
            <person name="Carey S.B."/>
            <person name="Jenkins J."/>
            <person name="Shu S."/>
            <person name="Lovell J.T."/>
            <person name="Sreedasyam A."/>
            <person name="Maumus F."/>
            <person name="Tiley G.P."/>
            <person name="Fernandez-Pozo N."/>
            <person name="Barry K."/>
            <person name="Chen C."/>
            <person name="Wang M."/>
            <person name="Lipzen A."/>
            <person name="Daum C."/>
            <person name="Saski C.A."/>
            <person name="Payton A.C."/>
            <person name="Mcbreen J.C."/>
            <person name="Conrad R.E."/>
            <person name="Kollar L.M."/>
            <person name="Olsson S."/>
            <person name="Huttunen S."/>
            <person name="Landis J.B."/>
            <person name="Wickett N.J."/>
            <person name="Johnson M.G."/>
            <person name="Rensing S.A."/>
            <person name="Grimwood J."/>
            <person name="Schmutz J."/>
            <person name="Mcdaniel S.F."/>
        </authorList>
    </citation>
    <scope>NUCLEOTIDE SEQUENCE [LARGE SCALE GENOMIC DNA]</scope>
    <source>
        <strain evidence="6 7">R40</strain>
    </source>
</reference>
<dbReference type="Proteomes" id="UP000822688">
    <property type="component" value="Chromosome 6"/>
</dbReference>
<dbReference type="Gene3D" id="1.25.10.10">
    <property type="entry name" value="Leucine-rich Repeat Variant"/>
    <property type="match status" value="1"/>
</dbReference>
<feature type="region of interest" description="Disordered" evidence="4">
    <location>
        <begin position="1015"/>
        <end position="1063"/>
    </location>
</feature>
<dbReference type="InterPro" id="IPR016024">
    <property type="entry name" value="ARM-type_fold"/>
</dbReference>
<dbReference type="SUPFAM" id="SSF48371">
    <property type="entry name" value="ARM repeat"/>
    <property type="match status" value="1"/>
</dbReference>
<dbReference type="PROSITE" id="PS50166">
    <property type="entry name" value="IMPORTIN_B_NT"/>
    <property type="match status" value="1"/>
</dbReference>
<dbReference type="GO" id="GO:0006606">
    <property type="term" value="P:protein import into nucleus"/>
    <property type="evidence" value="ECO:0007669"/>
    <property type="project" value="TreeGrafter"/>
</dbReference>
<organism evidence="6 7">
    <name type="scientific">Ceratodon purpureus</name>
    <name type="common">Fire moss</name>
    <name type="synonym">Dicranum purpureum</name>
    <dbReference type="NCBI Taxonomy" id="3225"/>
    <lineage>
        <taxon>Eukaryota</taxon>
        <taxon>Viridiplantae</taxon>
        <taxon>Streptophyta</taxon>
        <taxon>Embryophyta</taxon>
        <taxon>Bryophyta</taxon>
        <taxon>Bryophytina</taxon>
        <taxon>Bryopsida</taxon>
        <taxon>Dicranidae</taxon>
        <taxon>Pseudoditrichales</taxon>
        <taxon>Ditrichaceae</taxon>
        <taxon>Ceratodon</taxon>
    </lineage>
</organism>
<comment type="subcellular location">
    <subcellularLocation>
        <location evidence="1">Nucleus</location>
    </subcellularLocation>
</comment>
<dbReference type="InterPro" id="IPR011989">
    <property type="entry name" value="ARM-like"/>
</dbReference>
<evidence type="ECO:0000313" key="7">
    <source>
        <dbReference type="Proteomes" id="UP000822688"/>
    </source>
</evidence>
<keyword evidence="3" id="KW-0539">Nucleus</keyword>
<feature type="compositionally biased region" description="Basic residues" evidence="4">
    <location>
        <begin position="447"/>
        <end position="463"/>
    </location>
</feature>